<sequence>NLALLLLTSLPASYEHFMDTLLYGREALTLEDMMATLNSKEIKERSKAKGDDGQGLYVRGRTDHRDSRQSWGKSRSKSQGRILKCYICQSEDHLKRKCPKNNCKKSTGYVKKDEQPSSSGSTYDDSKVMMVMSAQAHALLDWIMDSECSYHMTPMLGILFDFLECDGGSVQLGDNEECKIRGIGKVRVKLKDMSSFVLHNVRYIPELKRNLISVGTLEKERYTVKLQSGKVNVINGSRVILSGIRRDNCVYSLNGHAT</sequence>
<evidence type="ECO:0000259" key="2">
    <source>
        <dbReference type="SMART" id="SM00343"/>
    </source>
</evidence>
<dbReference type="InterPro" id="IPR054722">
    <property type="entry name" value="PolX-like_BBD"/>
</dbReference>
<feature type="region of interest" description="Disordered" evidence="1">
    <location>
        <begin position="41"/>
        <end position="75"/>
    </location>
</feature>
<evidence type="ECO:0000313" key="3">
    <source>
        <dbReference type="EMBL" id="GFC89427.1"/>
    </source>
</evidence>
<dbReference type="GO" id="GO:0008270">
    <property type="term" value="F:zinc ion binding"/>
    <property type="evidence" value="ECO:0007669"/>
    <property type="project" value="InterPro"/>
</dbReference>
<feature type="region of interest" description="Disordered" evidence="1">
    <location>
        <begin position="105"/>
        <end position="124"/>
    </location>
</feature>
<feature type="domain" description="CCHC-type" evidence="2">
    <location>
        <begin position="84"/>
        <end position="100"/>
    </location>
</feature>
<feature type="compositionally biased region" description="Basic and acidic residues" evidence="1">
    <location>
        <begin position="41"/>
        <end position="52"/>
    </location>
</feature>
<dbReference type="InterPro" id="IPR001878">
    <property type="entry name" value="Znf_CCHC"/>
</dbReference>
<dbReference type="PANTHER" id="PTHR47592">
    <property type="entry name" value="PBF68 PROTEIN"/>
    <property type="match status" value="1"/>
</dbReference>
<evidence type="ECO:0000256" key="1">
    <source>
        <dbReference type="SAM" id="MobiDB-lite"/>
    </source>
</evidence>
<name>A0A699RX11_TANCI</name>
<dbReference type="PANTHER" id="PTHR47592:SF27">
    <property type="entry name" value="OS08G0421700 PROTEIN"/>
    <property type="match status" value="1"/>
</dbReference>
<gene>
    <name evidence="3" type="ORF">Tci_861397</name>
</gene>
<organism evidence="3">
    <name type="scientific">Tanacetum cinerariifolium</name>
    <name type="common">Dalmatian daisy</name>
    <name type="synonym">Chrysanthemum cinerariifolium</name>
    <dbReference type="NCBI Taxonomy" id="118510"/>
    <lineage>
        <taxon>Eukaryota</taxon>
        <taxon>Viridiplantae</taxon>
        <taxon>Streptophyta</taxon>
        <taxon>Embryophyta</taxon>
        <taxon>Tracheophyta</taxon>
        <taxon>Spermatophyta</taxon>
        <taxon>Magnoliopsida</taxon>
        <taxon>eudicotyledons</taxon>
        <taxon>Gunneridae</taxon>
        <taxon>Pentapetalae</taxon>
        <taxon>asterids</taxon>
        <taxon>campanulids</taxon>
        <taxon>Asterales</taxon>
        <taxon>Asteraceae</taxon>
        <taxon>Asteroideae</taxon>
        <taxon>Anthemideae</taxon>
        <taxon>Anthemidinae</taxon>
        <taxon>Tanacetum</taxon>
    </lineage>
</organism>
<dbReference type="Pfam" id="PF22936">
    <property type="entry name" value="Pol_BBD"/>
    <property type="match status" value="1"/>
</dbReference>
<reference evidence="3" key="1">
    <citation type="journal article" date="2019" name="Sci. Rep.">
        <title>Draft genome of Tanacetum cinerariifolium, the natural source of mosquito coil.</title>
        <authorList>
            <person name="Yamashiro T."/>
            <person name="Shiraishi A."/>
            <person name="Satake H."/>
            <person name="Nakayama K."/>
        </authorList>
    </citation>
    <scope>NUCLEOTIDE SEQUENCE</scope>
</reference>
<dbReference type="Pfam" id="PF00098">
    <property type="entry name" value="zf-CCHC"/>
    <property type="match status" value="1"/>
</dbReference>
<dbReference type="SMART" id="SM00343">
    <property type="entry name" value="ZnF_C2HC"/>
    <property type="match status" value="1"/>
</dbReference>
<dbReference type="GO" id="GO:0003676">
    <property type="term" value="F:nucleic acid binding"/>
    <property type="evidence" value="ECO:0007669"/>
    <property type="project" value="InterPro"/>
</dbReference>
<feature type="non-terminal residue" evidence="3">
    <location>
        <position position="1"/>
    </location>
</feature>
<protein>
    <submittedName>
        <fullName evidence="3">Zinc finger, CCHC-type</fullName>
    </submittedName>
</protein>
<accession>A0A699RX11</accession>
<dbReference type="AlphaFoldDB" id="A0A699RX11"/>
<proteinExistence type="predicted"/>
<dbReference type="EMBL" id="BKCJ011120874">
    <property type="protein sequence ID" value="GFC89427.1"/>
    <property type="molecule type" value="Genomic_DNA"/>
</dbReference>
<feature type="non-terminal residue" evidence="3">
    <location>
        <position position="258"/>
    </location>
</feature>
<comment type="caution">
    <text evidence="3">The sequence shown here is derived from an EMBL/GenBank/DDBJ whole genome shotgun (WGS) entry which is preliminary data.</text>
</comment>